<feature type="compositionally biased region" description="Polar residues" evidence="1">
    <location>
        <begin position="287"/>
        <end position="307"/>
    </location>
</feature>
<feature type="region of interest" description="Disordered" evidence="1">
    <location>
        <begin position="251"/>
        <end position="309"/>
    </location>
</feature>
<organism evidence="2 3">
    <name type="scientific">Athelia psychrophila</name>
    <dbReference type="NCBI Taxonomy" id="1759441"/>
    <lineage>
        <taxon>Eukaryota</taxon>
        <taxon>Fungi</taxon>
        <taxon>Dikarya</taxon>
        <taxon>Basidiomycota</taxon>
        <taxon>Agaricomycotina</taxon>
        <taxon>Agaricomycetes</taxon>
        <taxon>Agaricomycetidae</taxon>
        <taxon>Atheliales</taxon>
        <taxon>Atheliaceae</taxon>
        <taxon>Athelia</taxon>
    </lineage>
</organism>
<keyword evidence="3" id="KW-1185">Reference proteome</keyword>
<accession>A0A167THU1</accession>
<feature type="compositionally biased region" description="Low complexity" evidence="1">
    <location>
        <begin position="269"/>
        <end position="278"/>
    </location>
</feature>
<evidence type="ECO:0000256" key="1">
    <source>
        <dbReference type="SAM" id="MobiDB-lite"/>
    </source>
</evidence>
<gene>
    <name evidence="2" type="ORF">FIBSPDRAFT_905384</name>
</gene>
<proteinExistence type="predicted"/>
<sequence length="339" mass="37518">MTRITISRLHVIAPPWIANAVRQYITGVYQKSVLEEIPCNVTRQGAHGHQGKHSKYFEILGLGLRRLICDKSRQQELGVCFATSHLLATFSPPSPPHSSRSKRDMSEVKPAQPGHRRVYSGKTVNPEFILSGFELSQYETCEEARDSLLTYARMNLQALRHTIGEAQLAYDYHQRASETTWEFIAHQQKTLVLAETAERYFHLTLADEALARDHVVVLVRPHGIKGDDEKLMLLSGIPQRIGQMGRQEMSSCATPSADVPTIPERIVESTPSSPTSSTHIADASPSPRFSTPDYDTSSCTTPSTSENIPIPPLLQVNVLAQKLMGDFPESEGCSGSAPM</sequence>
<protein>
    <submittedName>
        <fullName evidence="2">Uncharacterized protein</fullName>
    </submittedName>
</protein>
<name>A0A167THU1_9AGAM</name>
<evidence type="ECO:0000313" key="2">
    <source>
        <dbReference type="EMBL" id="KZP02955.1"/>
    </source>
</evidence>
<dbReference type="Proteomes" id="UP000076532">
    <property type="component" value="Unassembled WGS sequence"/>
</dbReference>
<dbReference type="AlphaFoldDB" id="A0A167THU1"/>
<dbReference type="EMBL" id="KV418219">
    <property type="protein sequence ID" value="KZP02955.1"/>
    <property type="molecule type" value="Genomic_DNA"/>
</dbReference>
<evidence type="ECO:0000313" key="3">
    <source>
        <dbReference type="Proteomes" id="UP000076532"/>
    </source>
</evidence>
<reference evidence="2 3" key="1">
    <citation type="journal article" date="2016" name="Mol. Biol. Evol.">
        <title>Comparative Genomics of Early-Diverging Mushroom-Forming Fungi Provides Insights into the Origins of Lignocellulose Decay Capabilities.</title>
        <authorList>
            <person name="Nagy L.G."/>
            <person name="Riley R."/>
            <person name="Tritt A."/>
            <person name="Adam C."/>
            <person name="Daum C."/>
            <person name="Floudas D."/>
            <person name="Sun H."/>
            <person name="Yadav J.S."/>
            <person name="Pangilinan J."/>
            <person name="Larsson K.H."/>
            <person name="Matsuura K."/>
            <person name="Barry K."/>
            <person name="Labutti K."/>
            <person name="Kuo R."/>
            <person name="Ohm R.A."/>
            <person name="Bhattacharya S.S."/>
            <person name="Shirouzu T."/>
            <person name="Yoshinaga Y."/>
            <person name="Martin F.M."/>
            <person name="Grigoriev I.V."/>
            <person name="Hibbett D.S."/>
        </authorList>
    </citation>
    <scope>NUCLEOTIDE SEQUENCE [LARGE SCALE GENOMIC DNA]</scope>
    <source>
        <strain evidence="2 3">CBS 109695</strain>
    </source>
</reference>
<feature type="region of interest" description="Disordered" evidence="1">
    <location>
        <begin position="91"/>
        <end position="119"/>
    </location>
</feature>